<evidence type="ECO:0000313" key="2">
    <source>
        <dbReference type="EMBL" id="MBD2704983.1"/>
    </source>
</evidence>
<dbReference type="InterPro" id="IPR032616">
    <property type="entry name" value="DUF4886"/>
</dbReference>
<dbReference type="GO" id="GO:0016788">
    <property type="term" value="F:hydrolase activity, acting on ester bonds"/>
    <property type="evidence" value="ECO:0007669"/>
    <property type="project" value="UniProtKB-ARBA"/>
</dbReference>
<dbReference type="SUPFAM" id="SSF52266">
    <property type="entry name" value="SGNH hydrolase"/>
    <property type="match status" value="1"/>
</dbReference>
<dbReference type="Proteomes" id="UP000598820">
    <property type="component" value="Unassembled WGS sequence"/>
</dbReference>
<organism evidence="2 3">
    <name type="scientific">Spirosoma profusum</name>
    <dbReference type="NCBI Taxonomy" id="2771354"/>
    <lineage>
        <taxon>Bacteria</taxon>
        <taxon>Pseudomonadati</taxon>
        <taxon>Bacteroidota</taxon>
        <taxon>Cytophagia</taxon>
        <taxon>Cytophagales</taxon>
        <taxon>Cytophagaceae</taxon>
        <taxon>Spirosoma</taxon>
    </lineage>
</organism>
<evidence type="ECO:0000259" key="1">
    <source>
        <dbReference type="Pfam" id="PF16227"/>
    </source>
</evidence>
<protein>
    <submittedName>
        <fullName evidence="2">DUF4886 domain-containing protein</fullName>
    </submittedName>
</protein>
<reference evidence="2" key="1">
    <citation type="submission" date="2020-09" db="EMBL/GenBank/DDBJ databases">
        <authorList>
            <person name="Kim M.K."/>
        </authorList>
    </citation>
    <scope>NUCLEOTIDE SEQUENCE</scope>
    <source>
        <strain evidence="2">BT702</strain>
    </source>
</reference>
<proteinExistence type="predicted"/>
<dbReference type="Gene3D" id="3.40.50.1110">
    <property type="entry name" value="SGNH hydrolase"/>
    <property type="match status" value="1"/>
</dbReference>
<name>A0A927AV48_9BACT</name>
<feature type="domain" description="DUF4886" evidence="1">
    <location>
        <begin position="39"/>
        <end position="166"/>
    </location>
</feature>
<gene>
    <name evidence="2" type="ORF">IC229_30420</name>
</gene>
<sequence>MIKVSPISRRTFILFLILFSVEVTFSLAQSSGSEKPLRLFMIGNSFSQNASKYLPELSKEGGHALVIGRAEIGGSSLQRHWDHAEAAERNPDDPQGKPYNGKSLKTLLSDGVWDIVTIQQASILSGDVETYRPYAQKLYDYVKKLQPNAKVVFHQTWAYRTDSKDFSRIATGDSAKSAEQMWAKSRAAYHTIADELGIPIIPNGDAFWKINSSSKWAYHKDDTFDSKQAKSPALPDQTHSLHVGYRWDKDKLAFDSHHANAAGCYLGGLVWYSFLFRESPVKLTFKPDEVDTDFARQLRKVAWKTVKKEKKAKIK</sequence>
<dbReference type="RefSeq" id="WP_190891993.1">
    <property type="nucleotide sequence ID" value="NZ_JACWZY010000041.1"/>
</dbReference>
<dbReference type="InterPro" id="IPR036514">
    <property type="entry name" value="SGNH_hydro_sf"/>
</dbReference>
<dbReference type="AlphaFoldDB" id="A0A927AV48"/>
<dbReference type="EMBL" id="JACWZY010000041">
    <property type="protein sequence ID" value="MBD2704983.1"/>
    <property type="molecule type" value="Genomic_DNA"/>
</dbReference>
<accession>A0A927AV48</accession>
<keyword evidence="3" id="KW-1185">Reference proteome</keyword>
<comment type="caution">
    <text evidence="2">The sequence shown here is derived from an EMBL/GenBank/DDBJ whole genome shotgun (WGS) entry which is preliminary data.</text>
</comment>
<dbReference type="Pfam" id="PF16227">
    <property type="entry name" value="DUF4886"/>
    <property type="match status" value="1"/>
</dbReference>
<evidence type="ECO:0000313" key="3">
    <source>
        <dbReference type="Proteomes" id="UP000598820"/>
    </source>
</evidence>